<gene>
    <name evidence="1" type="ORF">M9H77_01075</name>
</gene>
<organism evidence="1 2">
    <name type="scientific">Catharanthus roseus</name>
    <name type="common">Madagascar periwinkle</name>
    <name type="synonym">Vinca rosea</name>
    <dbReference type="NCBI Taxonomy" id="4058"/>
    <lineage>
        <taxon>Eukaryota</taxon>
        <taxon>Viridiplantae</taxon>
        <taxon>Streptophyta</taxon>
        <taxon>Embryophyta</taxon>
        <taxon>Tracheophyta</taxon>
        <taxon>Spermatophyta</taxon>
        <taxon>Magnoliopsida</taxon>
        <taxon>eudicotyledons</taxon>
        <taxon>Gunneridae</taxon>
        <taxon>Pentapetalae</taxon>
        <taxon>asterids</taxon>
        <taxon>lamiids</taxon>
        <taxon>Gentianales</taxon>
        <taxon>Apocynaceae</taxon>
        <taxon>Rauvolfioideae</taxon>
        <taxon>Vinceae</taxon>
        <taxon>Catharanthinae</taxon>
        <taxon>Catharanthus</taxon>
    </lineage>
</organism>
<proteinExistence type="predicted"/>
<keyword evidence="2" id="KW-1185">Reference proteome</keyword>
<dbReference type="EMBL" id="CM044701">
    <property type="protein sequence ID" value="KAI5679848.1"/>
    <property type="molecule type" value="Genomic_DNA"/>
</dbReference>
<evidence type="ECO:0000313" key="2">
    <source>
        <dbReference type="Proteomes" id="UP001060085"/>
    </source>
</evidence>
<comment type="caution">
    <text evidence="1">The sequence shown here is derived from an EMBL/GenBank/DDBJ whole genome shotgun (WGS) entry which is preliminary data.</text>
</comment>
<name>A0ACC0C4Y3_CATRO</name>
<accession>A0ACC0C4Y3</accession>
<sequence>MLENPTIDSSATANAAPVKRYAPPYQRNRALARRKSGADRLERTNSYANDGEKNQPTASRNAPGMNFGDAGSSIRVHESTSVRLIPLHGCANSEAFRLLNDRWVAAMNALNNLPEDSSERPVLYRKSASPWVQGMLPHMLMTPAANASTGPQKDFSSELRQAIRNANASSDA</sequence>
<dbReference type="Proteomes" id="UP001060085">
    <property type="component" value="Linkage Group LG01"/>
</dbReference>
<evidence type="ECO:0000313" key="1">
    <source>
        <dbReference type="EMBL" id="KAI5679848.1"/>
    </source>
</evidence>
<protein>
    <submittedName>
        <fullName evidence="1">Uncharacterized protein</fullName>
    </submittedName>
</protein>
<reference evidence="2" key="1">
    <citation type="journal article" date="2023" name="Nat. Plants">
        <title>Single-cell RNA sequencing provides a high-resolution roadmap for understanding the multicellular compartmentation of specialized metabolism.</title>
        <authorList>
            <person name="Sun S."/>
            <person name="Shen X."/>
            <person name="Li Y."/>
            <person name="Li Y."/>
            <person name="Wang S."/>
            <person name="Li R."/>
            <person name="Zhang H."/>
            <person name="Shen G."/>
            <person name="Guo B."/>
            <person name="Wei J."/>
            <person name="Xu J."/>
            <person name="St-Pierre B."/>
            <person name="Chen S."/>
            <person name="Sun C."/>
        </authorList>
    </citation>
    <scope>NUCLEOTIDE SEQUENCE [LARGE SCALE GENOMIC DNA]</scope>
</reference>